<name>A0A183NGM5_9TREM</name>
<dbReference type="Proteomes" id="UP000269396">
    <property type="component" value="Unassembled WGS sequence"/>
</dbReference>
<dbReference type="STRING" id="31246.A0A183NGM5"/>
<dbReference type="AlphaFoldDB" id="A0A183NGM5"/>
<proteinExistence type="predicted"/>
<evidence type="ECO:0000313" key="1">
    <source>
        <dbReference type="EMBL" id="VDO76729.1"/>
    </source>
</evidence>
<dbReference type="EMBL" id="UZAL01001337">
    <property type="protein sequence ID" value="VDO76729.1"/>
    <property type="molecule type" value="Genomic_DNA"/>
</dbReference>
<evidence type="ECO:0000313" key="2">
    <source>
        <dbReference type="Proteomes" id="UP000269396"/>
    </source>
</evidence>
<protein>
    <submittedName>
        <fullName evidence="1">Uncharacterized protein</fullName>
    </submittedName>
</protein>
<gene>
    <name evidence="1" type="ORF">SMTD_LOCUS1261</name>
</gene>
<sequence length="349" mass="39901">MSERKDVILERDEDLFLLSEDKKSLELKVTQLELEIEELKAQVKYIDRDNLVSSAIVQTDLTSSTKMVQTDDIPISLENQPSVYSDPSKDVKLNILYDRKNFHPNIEQEHIHQIWATSTPKEEESPNSTFLSEENDALSGAVSAELNILSNRLREESVRLATVTAIATARQSVCDRPGSILISKTNDNEETTIKIIHNNPWINKDQSTFEDSEETVRMFMNRLLVSLTKALDTDEKLWISVITSSINQTCDILRKEASFKSELKTHVNRSDALVGEMNRLTKVVSSLSEELNNANNRTNEMQGQLCDLQVDLVHTQHELQLKEDEVQRQRTNVEQLRLGLIHDIVIYKI</sequence>
<accession>A0A183NGM5</accession>
<reference evidence="1 2" key="1">
    <citation type="submission" date="2018-11" db="EMBL/GenBank/DDBJ databases">
        <authorList>
            <consortium name="Pathogen Informatics"/>
        </authorList>
    </citation>
    <scope>NUCLEOTIDE SEQUENCE [LARGE SCALE GENOMIC DNA]</scope>
    <source>
        <strain>Denwood</strain>
        <strain evidence="2">Zambia</strain>
    </source>
</reference>
<keyword evidence="2" id="KW-1185">Reference proteome</keyword>
<organism evidence="1 2">
    <name type="scientific">Schistosoma mattheei</name>
    <dbReference type="NCBI Taxonomy" id="31246"/>
    <lineage>
        <taxon>Eukaryota</taxon>
        <taxon>Metazoa</taxon>
        <taxon>Spiralia</taxon>
        <taxon>Lophotrochozoa</taxon>
        <taxon>Platyhelminthes</taxon>
        <taxon>Trematoda</taxon>
        <taxon>Digenea</taxon>
        <taxon>Strigeidida</taxon>
        <taxon>Schistosomatoidea</taxon>
        <taxon>Schistosomatidae</taxon>
        <taxon>Schistosoma</taxon>
    </lineage>
</organism>